<comment type="similarity">
    <text evidence="5 23">Belongs to the folylpolyglutamate synthase family.</text>
</comment>
<dbReference type="InterPro" id="IPR036565">
    <property type="entry name" value="Mur-like_cat_sf"/>
</dbReference>
<evidence type="ECO:0000256" key="3">
    <source>
        <dbReference type="ARBA" id="ARBA00004799"/>
    </source>
</evidence>
<comment type="catalytic activity">
    <reaction evidence="20">
        <text>10-formyltetrahydrofolyl-(gamma-L-Glu)(n) + L-glutamate + ATP = 10-formyltetrahydrofolyl-(gamma-L-Glu)(n+1) + ADP + phosphate + H(+)</text>
        <dbReference type="Rhea" id="RHEA:51904"/>
        <dbReference type="Rhea" id="RHEA-COMP:13088"/>
        <dbReference type="Rhea" id="RHEA-COMP:14300"/>
        <dbReference type="ChEBI" id="CHEBI:15378"/>
        <dbReference type="ChEBI" id="CHEBI:29985"/>
        <dbReference type="ChEBI" id="CHEBI:30616"/>
        <dbReference type="ChEBI" id="CHEBI:43474"/>
        <dbReference type="ChEBI" id="CHEBI:134413"/>
        <dbReference type="ChEBI" id="CHEBI:456216"/>
        <dbReference type="EC" id="6.3.2.17"/>
    </reaction>
</comment>
<evidence type="ECO:0000259" key="24">
    <source>
        <dbReference type="Pfam" id="PF02875"/>
    </source>
</evidence>
<sequence>MTFKRIFLSISNQNLSDWLNWQNQLHGQAIDLGLERCRSVAERMGLLSPPFTLISVAGTNGKGSSVFMLEQIYRAAGYTCGRYTSPHLHQYNERIVINGETITDEALCASFARIEAARHDGPEISLSYFEFGTLAAIDLFFQADVEIAVLEVGLGGRLDAVNILDADAALITHIDIDHIDWLGDDRGQIALEKAGICRPHHPAVCADPNPPQTLLDFSRQQHIPMLYAETNFKMTVSDKYWQWQQGTKHYANLPLPSPATNWQIRNAAGVLALIETLQNHHPVTENALHEGLQQGQLPARLQQLDTRVPCLLDVAHNPLATRALAETLSGQPCAGQTHALVAMLLDKDIPGTLAPLLAYIDHWHLVELDVERAAPASQLQDYLTTQGINNMTRYDKPRPTFLQLQAQLSPQDRLVVFGSFYTIAAVSA</sequence>
<dbReference type="InterPro" id="IPR036615">
    <property type="entry name" value="Mur_ligase_C_dom_sf"/>
</dbReference>
<evidence type="ECO:0000256" key="12">
    <source>
        <dbReference type="ARBA" id="ARBA00022741"/>
    </source>
</evidence>
<evidence type="ECO:0000256" key="21">
    <source>
        <dbReference type="ARBA" id="ARBA00049035"/>
    </source>
</evidence>
<evidence type="ECO:0000256" key="16">
    <source>
        <dbReference type="ARBA" id="ARBA00030048"/>
    </source>
</evidence>
<evidence type="ECO:0000256" key="8">
    <source>
        <dbReference type="ARBA" id="ARBA00013025"/>
    </source>
</evidence>
<dbReference type="GO" id="GO:0008841">
    <property type="term" value="F:dihydrofolate synthase activity"/>
    <property type="evidence" value="ECO:0007669"/>
    <property type="project" value="UniProtKB-EC"/>
</dbReference>
<reference evidence="26 27" key="1">
    <citation type="submission" date="2016-10" db="EMBL/GenBank/DDBJ databases">
        <authorList>
            <person name="de Groot N.N."/>
        </authorList>
    </citation>
    <scope>NUCLEOTIDE SEQUENCE [LARGE SCALE GENOMIC DNA]</scope>
    <source>
        <strain evidence="26">MBHS1</strain>
    </source>
</reference>
<comment type="catalytic activity">
    <reaction evidence="22">
        <text>7,8-dihydropteroate + L-glutamate + ATP = 7,8-dihydrofolate + ADP + phosphate + H(+)</text>
        <dbReference type="Rhea" id="RHEA:23584"/>
        <dbReference type="ChEBI" id="CHEBI:15378"/>
        <dbReference type="ChEBI" id="CHEBI:17839"/>
        <dbReference type="ChEBI" id="CHEBI:29985"/>
        <dbReference type="ChEBI" id="CHEBI:30616"/>
        <dbReference type="ChEBI" id="CHEBI:43474"/>
        <dbReference type="ChEBI" id="CHEBI:57451"/>
        <dbReference type="ChEBI" id="CHEBI:456216"/>
        <dbReference type="EC" id="6.3.2.12"/>
    </reaction>
</comment>
<comment type="subunit">
    <text evidence="6">Monomer.</text>
</comment>
<dbReference type="GO" id="GO:0005737">
    <property type="term" value="C:cytoplasm"/>
    <property type="evidence" value="ECO:0007669"/>
    <property type="project" value="TreeGrafter"/>
</dbReference>
<keyword evidence="27" id="KW-1185">Reference proteome</keyword>
<dbReference type="FunFam" id="3.40.1190.10:FF:000004">
    <property type="entry name" value="Dihydrofolate synthase/folylpolyglutamate synthase"/>
    <property type="match status" value="1"/>
</dbReference>
<comment type="function">
    <text evidence="2">Functions in two distinct reactions of the de novo folate biosynthetic pathway. Catalyzes the addition of a glutamate residue to dihydropteroate (7,8-dihydropteroate or H2Pte) to form dihydrofolate (7,8-dihydrofolate monoglutamate or H2Pte-Glu). Also catalyzes successive additions of L-glutamate to tetrahydrofolate or 10-formyltetrahydrofolate or 5,10-methylenetetrahydrofolate, leading to folylpolyglutamate derivatives.</text>
</comment>
<feature type="domain" description="Mur ligase central" evidence="25">
    <location>
        <begin position="56"/>
        <end position="202"/>
    </location>
</feature>
<dbReference type="GO" id="GO:0046872">
    <property type="term" value="F:metal ion binding"/>
    <property type="evidence" value="ECO:0007669"/>
    <property type="project" value="UniProtKB-KW"/>
</dbReference>
<dbReference type="PIRSF" id="PIRSF001563">
    <property type="entry name" value="Folylpolyglu_synth"/>
    <property type="match status" value="1"/>
</dbReference>
<dbReference type="SUPFAM" id="SSF53244">
    <property type="entry name" value="MurD-like peptide ligases, peptide-binding domain"/>
    <property type="match status" value="1"/>
</dbReference>
<dbReference type="Gene3D" id="3.90.190.20">
    <property type="entry name" value="Mur ligase, C-terminal domain"/>
    <property type="match status" value="1"/>
</dbReference>
<dbReference type="AlphaFoldDB" id="A0A1H6FAH2"/>
<dbReference type="PANTHER" id="PTHR11136">
    <property type="entry name" value="FOLYLPOLYGLUTAMATE SYNTHASE-RELATED"/>
    <property type="match status" value="1"/>
</dbReference>
<evidence type="ECO:0000256" key="5">
    <source>
        <dbReference type="ARBA" id="ARBA00008276"/>
    </source>
</evidence>
<evidence type="ECO:0000256" key="10">
    <source>
        <dbReference type="ARBA" id="ARBA00022598"/>
    </source>
</evidence>
<dbReference type="UniPathway" id="UPA00077">
    <property type="reaction ID" value="UER00157"/>
</dbReference>
<evidence type="ECO:0000256" key="15">
    <source>
        <dbReference type="ARBA" id="ARBA00022909"/>
    </source>
</evidence>
<dbReference type="PANTHER" id="PTHR11136:SF0">
    <property type="entry name" value="DIHYDROFOLATE SYNTHETASE-RELATED"/>
    <property type="match status" value="1"/>
</dbReference>
<evidence type="ECO:0000256" key="6">
    <source>
        <dbReference type="ARBA" id="ARBA00011245"/>
    </source>
</evidence>
<keyword evidence="11" id="KW-0479">Metal-binding</keyword>
<dbReference type="GO" id="GO:0046656">
    <property type="term" value="P:folic acid biosynthetic process"/>
    <property type="evidence" value="ECO:0007669"/>
    <property type="project" value="UniProtKB-KW"/>
</dbReference>
<evidence type="ECO:0000256" key="23">
    <source>
        <dbReference type="PIRNR" id="PIRNR001563"/>
    </source>
</evidence>
<dbReference type="GO" id="GO:0046654">
    <property type="term" value="P:tetrahydrofolate biosynthetic process"/>
    <property type="evidence" value="ECO:0007669"/>
    <property type="project" value="UniProtKB-UniPathway"/>
</dbReference>
<dbReference type="InterPro" id="IPR013221">
    <property type="entry name" value="Mur_ligase_cen"/>
</dbReference>
<comment type="pathway">
    <text evidence="4">Cofactor biosynthesis; tetrahydrofolylpolyglutamate biosynthesis.</text>
</comment>
<dbReference type="NCBIfam" id="NF008101">
    <property type="entry name" value="PRK10846.1"/>
    <property type="match status" value="1"/>
</dbReference>
<keyword evidence="15" id="KW-0289">Folate biosynthesis</keyword>
<name>A0A1H6FAH2_9GAMM</name>
<accession>A0A1H6FAH2</accession>
<dbReference type="NCBIfam" id="TIGR01499">
    <property type="entry name" value="folC"/>
    <property type="match status" value="1"/>
</dbReference>
<evidence type="ECO:0000256" key="11">
    <source>
        <dbReference type="ARBA" id="ARBA00022723"/>
    </source>
</evidence>
<feature type="domain" description="Mur ligase C-terminal" evidence="24">
    <location>
        <begin position="300"/>
        <end position="420"/>
    </location>
</feature>
<evidence type="ECO:0000256" key="14">
    <source>
        <dbReference type="ARBA" id="ARBA00022842"/>
    </source>
</evidence>
<comment type="pathway">
    <text evidence="3">Cofactor biosynthesis; tetrahydrofolate biosynthesis; 7,8-dihydrofolate from 2-amino-4-hydroxy-6-hydroxymethyl-7,8-dihydropteridine diphosphate and 4-aminobenzoate: step 2/2.</text>
</comment>
<comment type="catalytic activity">
    <reaction evidence="21">
        <text>(6R)-5,10-methylenetetrahydrofolyl-(gamma-L-Glu)(n) + L-glutamate + ATP = (6R)-5,10-methylenetetrahydrofolyl-(gamma-L-Glu)(n+1) + ADP + phosphate + H(+)</text>
        <dbReference type="Rhea" id="RHEA:51912"/>
        <dbReference type="Rhea" id="RHEA-COMP:13257"/>
        <dbReference type="Rhea" id="RHEA-COMP:13258"/>
        <dbReference type="ChEBI" id="CHEBI:15378"/>
        <dbReference type="ChEBI" id="CHEBI:29985"/>
        <dbReference type="ChEBI" id="CHEBI:30616"/>
        <dbReference type="ChEBI" id="CHEBI:43474"/>
        <dbReference type="ChEBI" id="CHEBI:136572"/>
        <dbReference type="ChEBI" id="CHEBI:456216"/>
        <dbReference type="EC" id="6.3.2.17"/>
    </reaction>
</comment>
<evidence type="ECO:0000256" key="20">
    <source>
        <dbReference type="ARBA" id="ARBA00047808"/>
    </source>
</evidence>
<evidence type="ECO:0000259" key="25">
    <source>
        <dbReference type="Pfam" id="PF08245"/>
    </source>
</evidence>
<evidence type="ECO:0000256" key="13">
    <source>
        <dbReference type="ARBA" id="ARBA00022840"/>
    </source>
</evidence>
<dbReference type="EC" id="6.3.2.12" evidence="7"/>
<comment type="catalytic activity">
    <reaction evidence="19">
        <text>(6S)-5,6,7,8-tetrahydrofolyl-(gamma-L-Glu)(n) + L-glutamate + ATP = (6S)-5,6,7,8-tetrahydrofolyl-(gamma-L-Glu)(n+1) + ADP + phosphate + H(+)</text>
        <dbReference type="Rhea" id="RHEA:10580"/>
        <dbReference type="Rhea" id="RHEA-COMP:14738"/>
        <dbReference type="Rhea" id="RHEA-COMP:14740"/>
        <dbReference type="ChEBI" id="CHEBI:15378"/>
        <dbReference type="ChEBI" id="CHEBI:29985"/>
        <dbReference type="ChEBI" id="CHEBI:30616"/>
        <dbReference type="ChEBI" id="CHEBI:43474"/>
        <dbReference type="ChEBI" id="CHEBI:141005"/>
        <dbReference type="ChEBI" id="CHEBI:456216"/>
        <dbReference type="EC" id="6.3.2.17"/>
    </reaction>
</comment>
<evidence type="ECO:0000256" key="22">
    <source>
        <dbReference type="ARBA" id="ARBA00049161"/>
    </source>
</evidence>
<dbReference type="SUPFAM" id="SSF53623">
    <property type="entry name" value="MurD-like peptide ligases, catalytic domain"/>
    <property type="match status" value="1"/>
</dbReference>
<evidence type="ECO:0000256" key="18">
    <source>
        <dbReference type="ARBA" id="ARBA00032510"/>
    </source>
</evidence>
<dbReference type="GO" id="GO:0004326">
    <property type="term" value="F:tetrahydrofolylpolyglutamate synthase activity"/>
    <property type="evidence" value="ECO:0007669"/>
    <property type="project" value="UniProtKB-EC"/>
</dbReference>
<evidence type="ECO:0000256" key="2">
    <source>
        <dbReference type="ARBA" id="ARBA00002714"/>
    </source>
</evidence>
<gene>
    <name evidence="26" type="primary">folC</name>
    <name evidence="26" type="ORF">MBHS_02487</name>
</gene>
<evidence type="ECO:0000256" key="19">
    <source>
        <dbReference type="ARBA" id="ARBA00047493"/>
    </source>
</evidence>
<evidence type="ECO:0000256" key="7">
    <source>
        <dbReference type="ARBA" id="ARBA00013023"/>
    </source>
</evidence>
<comment type="cofactor">
    <cofactor evidence="1">
        <name>Mg(2+)</name>
        <dbReference type="ChEBI" id="CHEBI:18420"/>
    </cofactor>
</comment>
<dbReference type="Gene3D" id="3.40.1190.10">
    <property type="entry name" value="Mur-like, catalytic domain"/>
    <property type="match status" value="1"/>
</dbReference>
<dbReference type="GO" id="GO:0005524">
    <property type="term" value="F:ATP binding"/>
    <property type="evidence" value="ECO:0007669"/>
    <property type="project" value="UniProtKB-KW"/>
</dbReference>
<dbReference type="EC" id="6.3.2.17" evidence="8"/>
<proteinExistence type="inferred from homology"/>
<keyword evidence="10 23" id="KW-0436">Ligase</keyword>
<keyword evidence="14" id="KW-0460">Magnesium</keyword>
<evidence type="ECO:0000313" key="26">
    <source>
        <dbReference type="EMBL" id="SEH06623.1"/>
    </source>
</evidence>
<dbReference type="InterPro" id="IPR004101">
    <property type="entry name" value="Mur_ligase_C"/>
</dbReference>
<dbReference type="Pfam" id="PF02875">
    <property type="entry name" value="Mur_ligase_C"/>
    <property type="match status" value="1"/>
</dbReference>
<dbReference type="EMBL" id="FMSV02000502">
    <property type="protein sequence ID" value="SEH06623.1"/>
    <property type="molecule type" value="Genomic_DNA"/>
</dbReference>
<organism evidence="26 27">
    <name type="scientific">Candidatus Venteria ishoeyi</name>
    <dbReference type="NCBI Taxonomy" id="1899563"/>
    <lineage>
        <taxon>Bacteria</taxon>
        <taxon>Pseudomonadati</taxon>
        <taxon>Pseudomonadota</taxon>
        <taxon>Gammaproteobacteria</taxon>
        <taxon>Thiotrichales</taxon>
        <taxon>Thiotrichaceae</taxon>
        <taxon>Venteria</taxon>
    </lineage>
</organism>
<evidence type="ECO:0000313" key="27">
    <source>
        <dbReference type="Proteomes" id="UP000236724"/>
    </source>
</evidence>
<keyword evidence="13 23" id="KW-0067">ATP-binding</keyword>
<dbReference type="Proteomes" id="UP000236724">
    <property type="component" value="Unassembled WGS sequence"/>
</dbReference>
<keyword evidence="12 23" id="KW-0547">Nucleotide-binding</keyword>
<evidence type="ECO:0000256" key="1">
    <source>
        <dbReference type="ARBA" id="ARBA00001946"/>
    </source>
</evidence>
<evidence type="ECO:0000256" key="4">
    <source>
        <dbReference type="ARBA" id="ARBA00005150"/>
    </source>
</evidence>
<dbReference type="OrthoDB" id="9809356at2"/>
<dbReference type="InterPro" id="IPR001645">
    <property type="entry name" value="Folylpolyglutamate_synth"/>
</dbReference>
<evidence type="ECO:0000256" key="17">
    <source>
        <dbReference type="ARBA" id="ARBA00030592"/>
    </source>
</evidence>
<dbReference type="Pfam" id="PF08245">
    <property type="entry name" value="Mur_ligase_M"/>
    <property type="match status" value="1"/>
</dbReference>
<protein>
    <recommendedName>
        <fullName evidence="9">Dihydrofolate synthase/folylpolyglutamate synthase</fullName>
        <ecNumber evidence="7">6.3.2.12</ecNumber>
        <ecNumber evidence="8">6.3.2.17</ecNumber>
    </recommendedName>
    <alternativeName>
        <fullName evidence="18">Folylpoly-gamma-glutamate synthetase-dihydrofolate synthetase</fullName>
    </alternativeName>
    <alternativeName>
        <fullName evidence="16">Folylpolyglutamate synthetase</fullName>
    </alternativeName>
    <alternativeName>
        <fullName evidence="17">Tetrahydrofolylpolyglutamate synthase</fullName>
    </alternativeName>
</protein>
<evidence type="ECO:0000256" key="9">
    <source>
        <dbReference type="ARBA" id="ARBA00019357"/>
    </source>
</evidence>